<accession>A0A396A8Y8</accession>
<evidence type="ECO:0000313" key="1">
    <source>
        <dbReference type="EMBL" id="RHC97501.1"/>
    </source>
</evidence>
<proteinExistence type="predicted"/>
<dbReference type="AlphaFoldDB" id="A0A396A8Y8"/>
<gene>
    <name evidence="1" type="ORF">DW813_17330</name>
</gene>
<evidence type="ECO:0000313" key="2">
    <source>
        <dbReference type="Proteomes" id="UP000266391"/>
    </source>
</evidence>
<sequence length="35" mass="3929">MDSQAPNKVVNEWLMKQGYDCIKPEFNGRSAADSV</sequence>
<name>A0A396A8Y8_9FIRM</name>
<feature type="non-terminal residue" evidence="1">
    <location>
        <position position="35"/>
    </location>
</feature>
<comment type="caution">
    <text evidence="1">The sequence shown here is derived from an EMBL/GenBank/DDBJ whole genome shotgun (WGS) entry which is preliminary data.</text>
</comment>
<reference evidence="1 2" key="1">
    <citation type="submission" date="2018-08" db="EMBL/GenBank/DDBJ databases">
        <title>A genome reference for cultivated species of the human gut microbiota.</title>
        <authorList>
            <person name="Zou Y."/>
            <person name="Xue W."/>
            <person name="Luo G."/>
        </authorList>
    </citation>
    <scope>NUCLEOTIDE SEQUENCE [LARGE SCALE GENOMIC DNA]</scope>
    <source>
        <strain evidence="1 2">AM32-8LB</strain>
    </source>
</reference>
<organism evidence="1 2">
    <name type="scientific">Roseburia inulinivorans</name>
    <dbReference type="NCBI Taxonomy" id="360807"/>
    <lineage>
        <taxon>Bacteria</taxon>
        <taxon>Bacillati</taxon>
        <taxon>Bacillota</taxon>
        <taxon>Clostridia</taxon>
        <taxon>Lachnospirales</taxon>
        <taxon>Lachnospiraceae</taxon>
        <taxon>Roseburia</taxon>
    </lineage>
</organism>
<dbReference type="Proteomes" id="UP000266391">
    <property type="component" value="Unassembled WGS sequence"/>
</dbReference>
<dbReference type="EMBL" id="QSIQ01000077">
    <property type="protein sequence ID" value="RHC97501.1"/>
    <property type="molecule type" value="Genomic_DNA"/>
</dbReference>
<protein>
    <submittedName>
        <fullName evidence="1">DNA/RNA nuclease SfsA</fullName>
    </submittedName>
</protein>